<keyword evidence="2" id="KW-1185">Reference proteome</keyword>
<evidence type="ECO:0000313" key="2">
    <source>
        <dbReference type="Proteomes" id="UP001519460"/>
    </source>
</evidence>
<dbReference type="EMBL" id="JACVVK020000023">
    <property type="protein sequence ID" value="KAK7502902.1"/>
    <property type="molecule type" value="Genomic_DNA"/>
</dbReference>
<gene>
    <name evidence="1" type="ORF">BaRGS_00005851</name>
</gene>
<sequence>MNQKKTDKNNINKPHVQISKVTNKLKTTAPAHQPKLRIVHPNTANATDGKRQSATVISFIVVDPCLPVRTPRLQQLALEAGAGGML</sequence>
<comment type="caution">
    <text evidence="1">The sequence shown here is derived from an EMBL/GenBank/DDBJ whole genome shotgun (WGS) entry which is preliminary data.</text>
</comment>
<name>A0ABD0LVC6_9CAEN</name>
<reference evidence="1 2" key="1">
    <citation type="journal article" date="2023" name="Sci. Data">
        <title>Genome assembly of the Korean intertidal mud-creeper Batillaria attramentaria.</title>
        <authorList>
            <person name="Patra A.K."/>
            <person name="Ho P.T."/>
            <person name="Jun S."/>
            <person name="Lee S.J."/>
            <person name="Kim Y."/>
            <person name="Won Y.J."/>
        </authorList>
    </citation>
    <scope>NUCLEOTIDE SEQUENCE [LARGE SCALE GENOMIC DNA]</scope>
    <source>
        <strain evidence="1">Wonlab-2016</strain>
    </source>
</reference>
<protein>
    <submittedName>
        <fullName evidence="1">Uncharacterized protein</fullName>
    </submittedName>
</protein>
<proteinExistence type="predicted"/>
<accession>A0ABD0LVC6</accession>
<organism evidence="1 2">
    <name type="scientific">Batillaria attramentaria</name>
    <dbReference type="NCBI Taxonomy" id="370345"/>
    <lineage>
        <taxon>Eukaryota</taxon>
        <taxon>Metazoa</taxon>
        <taxon>Spiralia</taxon>
        <taxon>Lophotrochozoa</taxon>
        <taxon>Mollusca</taxon>
        <taxon>Gastropoda</taxon>
        <taxon>Caenogastropoda</taxon>
        <taxon>Sorbeoconcha</taxon>
        <taxon>Cerithioidea</taxon>
        <taxon>Batillariidae</taxon>
        <taxon>Batillaria</taxon>
    </lineage>
</organism>
<evidence type="ECO:0000313" key="1">
    <source>
        <dbReference type="EMBL" id="KAK7502902.1"/>
    </source>
</evidence>
<dbReference type="AlphaFoldDB" id="A0ABD0LVC6"/>
<dbReference type="Proteomes" id="UP001519460">
    <property type="component" value="Unassembled WGS sequence"/>
</dbReference>